<evidence type="ECO:0000313" key="3">
    <source>
        <dbReference type="Proteomes" id="UP000242886"/>
    </source>
</evidence>
<gene>
    <name evidence="2" type="ORF">SDENCHOL_20102</name>
</gene>
<evidence type="ECO:0000256" key="1">
    <source>
        <dbReference type="SAM" id="MobiDB-lite"/>
    </source>
</evidence>
<dbReference type="AlphaFoldDB" id="A0A7Z7MV77"/>
<dbReference type="EMBL" id="LT837803">
    <property type="protein sequence ID" value="SMB26281.1"/>
    <property type="molecule type" value="Genomic_DNA"/>
</dbReference>
<protein>
    <submittedName>
        <fullName evidence="2">Uncharacterized protein</fullName>
    </submittedName>
</protein>
<organism evidence="2 3">
    <name type="scientific">Sterolibacterium denitrificans</name>
    <dbReference type="NCBI Taxonomy" id="157592"/>
    <lineage>
        <taxon>Bacteria</taxon>
        <taxon>Pseudomonadati</taxon>
        <taxon>Pseudomonadota</taxon>
        <taxon>Betaproteobacteria</taxon>
        <taxon>Nitrosomonadales</taxon>
        <taxon>Sterolibacteriaceae</taxon>
        <taxon>Sterolibacterium</taxon>
    </lineage>
</organism>
<name>A0A7Z7MV77_9PROT</name>
<accession>A0A7Z7MV77</accession>
<dbReference type="Proteomes" id="UP000242886">
    <property type="component" value="Chromosome SDENCHOL"/>
</dbReference>
<proteinExistence type="predicted"/>
<keyword evidence="3" id="KW-1185">Reference proteome</keyword>
<feature type="region of interest" description="Disordered" evidence="1">
    <location>
        <begin position="35"/>
        <end position="55"/>
    </location>
</feature>
<evidence type="ECO:0000313" key="2">
    <source>
        <dbReference type="EMBL" id="SMB26281.1"/>
    </source>
</evidence>
<reference evidence="2" key="1">
    <citation type="submission" date="2017-03" db="EMBL/GenBank/DDBJ databases">
        <authorList>
            <consortium name="AG Boll"/>
        </authorList>
    </citation>
    <scope>NUCLEOTIDE SEQUENCE [LARGE SCALE GENOMIC DNA]</scope>
    <source>
        <strain evidence="2">Chol</strain>
    </source>
</reference>
<sequence>MNESNGTSDRSDMLLDQADALMRRRNFVSSLDLAEAKSAQPAGTPAEEETLSLDSQDVPVLTEVIEAEVTASPATASDATAAAMRQIHQQKICKTLESWLEEVLPQMLANTMNGLSEQLLAELRERARAELPARLKPDLSE</sequence>